<accession>A0ABC8Y4Z5</accession>
<sequence length="513" mass="56285">MESTKYRKAKRANKPMPTAAGGDADLISGLNDDVLVRILQLVGDARQVVRTGTLSRRWRGLWTRVPALHFDAGPVILSPRAARWFIAFVDNALALRSRSDDSGIIEHLGISLHVCRGRGKPPLTPSSVGSAVGWIRYAGRHGVASFSLSVRVLVKEMLDKDQEEEYDCEAVVVDLGDLPSSTKLETMRLFLGGARVRFPSSAAFASLTDLALECFEIADDSGDLLGRLLSFDRARTKELVIESSTLVEVSMYGMDHMESLELRTRSLLALEILSCRELEAVTVSASGLKELTFSRNGFRVGIVRGDLSCVRHLGVNLSSHAYVSPYNDYDGGGINDSGICLLKQCRSSATCLLVDLDIPTRSDYYVDVIKDKIPQLPNATSLAVKIHAMCERHSIGDGLAGLLTRFKNLRYLSLQIDEYPGMIKRDDIYTKDAGDLAFICSHEDHWTSNELSLAKLCTAEFRGLTGTGCELRFLRFVLSSATDLEKVTIGFSINYKLGGRIDGFLHGLLGNGT</sequence>
<dbReference type="AlphaFoldDB" id="A0ABC8Y4Z5"/>
<evidence type="ECO:0008006" key="3">
    <source>
        <dbReference type="Google" id="ProtNLM"/>
    </source>
</evidence>
<evidence type="ECO:0000313" key="1">
    <source>
        <dbReference type="EMBL" id="CAL4936741.1"/>
    </source>
</evidence>
<dbReference type="SUPFAM" id="SSF81383">
    <property type="entry name" value="F-box domain"/>
    <property type="match status" value="1"/>
</dbReference>
<keyword evidence="2" id="KW-1185">Reference proteome</keyword>
<name>A0ABC8Y4Z5_9POAL</name>
<protein>
    <recommendedName>
        <fullName evidence="3">FBD domain-containing protein</fullName>
    </recommendedName>
</protein>
<dbReference type="EMBL" id="OZ075125">
    <property type="protein sequence ID" value="CAL4936741.1"/>
    <property type="molecule type" value="Genomic_DNA"/>
</dbReference>
<reference evidence="1" key="1">
    <citation type="submission" date="2024-10" db="EMBL/GenBank/DDBJ databases">
        <authorList>
            <person name="Ryan C."/>
        </authorList>
    </citation>
    <scope>NUCLEOTIDE SEQUENCE [LARGE SCALE GENOMIC DNA]</scope>
</reference>
<proteinExistence type="predicted"/>
<dbReference type="PANTHER" id="PTHR34709:SF28">
    <property type="entry name" value="OS08G0272601 PROTEIN"/>
    <property type="match status" value="1"/>
</dbReference>
<evidence type="ECO:0000313" key="2">
    <source>
        <dbReference type="Proteomes" id="UP001497457"/>
    </source>
</evidence>
<organism evidence="1 2">
    <name type="scientific">Urochloa decumbens</name>
    <dbReference type="NCBI Taxonomy" id="240449"/>
    <lineage>
        <taxon>Eukaryota</taxon>
        <taxon>Viridiplantae</taxon>
        <taxon>Streptophyta</taxon>
        <taxon>Embryophyta</taxon>
        <taxon>Tracheophyta</taxon>
        <taxon>Spermatophyta</taxon>
        <taxon>Magnoliopsida</taxon>
        <taxon>Liliopsida</taxon>
        <taxon>Poales</taxon>
        <taxon>Poaceae</taxon>
        <taxon>PACMAD clade</taxon>
        <taxon>Panicoideae</taxon>
        <taxon>Panicodae</taxon>
        <taxon>Paniceae</taxon>
        <taxon>Melinidinae</taxon>
        <taxon>Urochloa</taxon>
    </lineage>
</organism>
<gene>
    <name evidence="1" type="ORF">URODEC1_LOCUS30107</name>
</gene>
<dbReference type="Proteomes" id="UP001497457">
    <property type="component" value="Chromosome 15b"/>
</dbReference>
<dbReference type="InterPro" id="IPR055312">
    <property type="entry name" value="FBL15-like"/>
</dbReference>
<dbReference type="PANTHER" id="PTHR34709">
    <property type="entry name" value="OS10G0396666 PROTEIN"/>
    <property type="match status" value="1"/>
</dbReference>
<dbReference type="InterPro" id="IPR036047">
    <property type="entry name" value="F-box-like_dom_sf"/>
</dbReference>